<dbReference type="GO" id="GO:0016757">
    <property type="term" value="F:glycosyltransferase activity"/>
    <property type="evidence" value="ECO:0007669"/>
    <property type="project" value="UniProtKB-KW"/>
</dbReference>
<feature type="transmembrane region" description="Helical" evidence="4">
    <location>
        <begin position="292"/>
        <end position="311"/>
    </location>
</feature>
<dbReference type="InterPro" id="IPR001173">
    <property type="entry name" value="Glyco_trans_2-like"/>
</dbReference>
<dbReference type="Pfam" id="PF13632">
    <property type="entry name" value="Glyco_trans_2_3"/>
    <property type="match status" value="1"/>
</dbReference>
<keyword evidence="8" id="KW-1185">Reference proteome</keyword>
<gene>
    <name evidence="7" type="ORF">E3T61_07725</name>
</gene>
<keyword evidence="4" id="KW-0472">Membrane</keyword>
<sequence>MTAVRFVPTPTSLIFTVLNEELAMAEFLKSIHALSEKPQEIVVVDGGSSDATVEIIRRWTPPEGVRVQVVVTPGANISAGRNQAIEMASNPIIAVSDAGATLDQRWLERLVRPFSGTADVASGFFVSSGASFWERAIGAVITPALSEVDGESFLPSSRSIAFRKSVWDEAGGYPEWLDYCEDLLFDLQLKKDGAVFVFVPDAIASWNARPSLRAFAKQYYRYARGDGKSGLWRRRHVARYGAYTLGLALVAAAWLSPWFLAVLLGGVAAYLAKFLRRVVRARHSLGSETARVFLLVPVIVVTGDIAKMAGYPAGLSWRSRNEQLWQVNA</sequence>
<feature type="domain" description="Glycosyltransferase 2-like" evidence="5">
    <location>
        <begin position="12"/>
        <end position="135"/>
    </location>
</feature>
<evidence type="ECO:0000259" key="6">
    <source>
        <dbReference type="Pfam" id="PF13632"/>
    </source>
</evidence>
<evidence type="ECO:0000256" key="3">
    <source>
        <dbReference type="ARBA" id="ARBA00022679"/>
    </source>
</evidence>
<accession>A0A4R9BVR3</accession>
<dbReference type="SUPFAM" id="SSF53448">
    <property type="entry name" value="Nucleotide-diphospho-sugar transferases"/>
    <property type="match status" value="1"/>
</dbReference>
<dbReference type="EMBL" id="SOHM01000013">
    <property type="protein sequence ID" value="TFD91856.1"/>
    <property type="molecule type" value="Genomic_DNA"/>
</dbReference>
<keyword evidence="3 7" id="KW-0808">Transferase</keyword>
<protein>
    <submittedName>
        <fullName evidence="7">Glycosyltransferase</fullName>
    </submittedName>
</protein>
<dbReference type="PANTHER" id="PTHR43630">
    <property type="entry name" value="POLY-BETA-1,6-N-ACETYL-D-GLUCOSAMINE SYNTHASE"/>
    <property type="match status" value="1"/>
</dbReference>
<dbReference type="AlphaFoldDB" id="A0A4R9BVR3"/>
<comment type="similarity">
    <text evidence="1">Belongs to the glycosyltransferase 2 family.</text>
</comment>
<evidence type="ECO:0000313" key="8">
    <source>
        <dbReference type="Proteomes" id="UP000298468"/>
    </source>
</evidence>
<dbReference type="RefSeq" id="WP_134640293.1">
    <property type="nucleotide sequence ID" value="NZ_SOHM01000013.1"/>
</dbReference>
<feature type="domain" description="Glycosyltransferase 2-like" evidence="6">
    <location>
        <begin position="150"/>
        <end position="270"/>
    </location>
</feature>
<evidence type="ECO:0000259" key="5">
    <source>
        <dbReference type="Pfam" id="PF00535"/>
    </source>
</evidence>
<dbReference type="OrthoDB" id="5243838at2"/>
<evidence type="ECO:0000313" key="7">
    <source>
        <dbReference type="EMBL" id="TFD91856.1"/>
    </source>
</evidence>
<dbReference type="Proteomes" id="UP000298468">
    <property type="component" value="Unassembled WGS sequence"/>
</dbReference>
<reference evidence="7 8" key="1">
    <citation type="submission" date="2019-03" db="EMBL/GenBank/DDBJ databases">
        <title>Genomics of glacier-inhabiting Cryobacterium strains.</title>
        <authorList>
            <person name="Liu Q."/>
            <person name="Xin Y.-H."/>
        </authorList>
    </citation>
    <scope>NUCLEOTIDE SEQUENCE [LARGE SCALE GENOMIC DNA]</scope>
    <source>
        <strain evidence="7 8">Sr59</strain>
    </source>
</reference>
<dbReference type="Gene3D" id="3.90.550.10">
    <property type="entry name" value="Spore Coat Polysaccharide Biosynthesis Protein SpsA, Chain A"/>
    <property type="match status" value="1"/>
</dbReference>
<dbReference type="InterPro" id="IPR029044">
    <property type="entry name" value="Nucleotide-diphossugar_trans"/>
</dbReference>
<proteinExistence type="inferred from homology"/>
<keyword evidence="4" id="KW-0812">Transmembrane</keyword>
<comment type="caution">
    <text evidence="7">The sequence shown here is derived from an EMBL/GenBank/DDBJ whole genome shotgun (WGS) entry which is preliminary data.</text>
</comment>
<keyword evidence="2" id="KW-0328">Glycosyltransferase</keyword>
<keyword evidence="4" id="KW-1133">Transmembrane helix</keyword>
<dbReference type="PANTHER" id="PTHR43630:SF1">
    <property type="entry name" value="POLY-BETA-1,6-N-ACETYL-D-GLUCOSAMINE SYNTHASE"/>
    <property type="match status" value="1"/>
</dbReference>
<evidence type="ECO:0000256" key="1">
    <source>
        <dbReference type="ARBA" id="ARBA00006739"/>
    </source>
</evidence>
<dbReference type="Pfam" id="PF00535">
    <property type="entry name" value="Glycos_transf_2"/>
    <property type="match status" value="1"/>
</dbReference>
<organism evidence="7 8">
    <name type="scientific">Cryobacterium lactosi</name>
    <dbReference type="NCBI Taxonomy" id="1259202"/>
    <lineage>
        <taxon>Bacteria</taxon>
        <taxon>Bacillati</taxon>
        <taxon>Actinomycetota</taxon>
        <taxon>Actinomycetes</taxon>
        <taxon>Micrococcales</taxon>
        <taxon>Microbacteriaceae</taxon>
        <taxon>Cryobacterium</taxon>
    </lineage>
</organism>
<feature type="transmembrane region" description="Helical" evidence="4">
    <location>
        <begin position="243"/>
        <end position="271"/>
    </location>
</feature>
<evidence type="ECO:0000256" key="2">
    <source>
        <dbReference type="ARBA" id="ARBA00022676"/>
    </source>
</evidence>
<name>A0A4R9BVR3_9MICO</name>
<evidence type="ECO:0000256" key="4">
    <source>
        <dbReference type="SAM" id="Phobius"/>
    </source>
</evidence>